<sequence length="70" mass="8036">MNTSGTASTPLATLLEASREKSRIIKERDETYLYLTGERNKDYWTQQIKEILIRLALLQQAARAITAQRP</sequence>
<dbReference type="EMBL" id="PQXL01000671">
    <property type="protein sequence ID" value="THV44311.1"/>
    <property type="molecule type" value="Genomic_DNA"/>
</dbReference>
<accession>A0A4S8QKE1</accession>
<comment type="caution">
    <text evidence="1">The sequence shown here is derived from an EMBL/GenBank/DDBJ whole genome shotgun (WGS) entry which is preliminary data.</text>
</comment>
<dbReference type="Proteomes" id="UP000308671">
    <property type="component" value="Unassembled WGS sequence"/>
</dbReference>
<dbReference type="AlphaFoldDB" id="A0A4S8QKE1"/>
<name>A0A4S8QKE1_9HELO</name>
<reference evidence="1 2" key="1">
    <citation type="submission" date="2017-12" db="EMBL/GenBank/DDBJ databases">
        <title>Comparative genomics of Botrytis spp.</title>
        <authorList>
            <person name="Valero-Jimenez C.A."/>
            <person name="Tapia P."/>
            <person name="Veloso J."/>
            <person name="Silva-Moreno E."/>
            <person name="Staats M."/>
            <person name="Valdes J.H."/>
            <person name="Van Kan J.A.L."/>
        </authorList>
    </citation>
    <scope>NUCLEOTIDE SEQUENCE [LARGE SCALE GENOMIC DNA]</scope>
    <source>
        <strain evidence="1 2">MUCL435</strain>
    </source>
</reference>
<protein>
    <submittedName>
        <fullName evidence="1">Uncharacterized protein</fullName>
    </submittedName>
</protein>
<evidence type="ECO:0000313" key="2">
    <source>
        <dbReference type="Proteomes" id="UP000308671"/>
    </source>
</evidence>
<proteinExistence type="predicted"/>
<organism evidence="1 2">
    <name type="scientific">Botrytis galanthina</name>
    <dbReference type="NCBI Taxonomy" id="278940"/>
    <lineage>
        <taxon>Eukaryota</taxon>
        <taxon>Fungi</taxon>
        <taxon>Dikarya</taxon>
        <taxon>Ascomycota</taxon>
        <taxon>Pezizomycotina</taxon>
        <taxon>Leotiomycetes</taxon>
        <taxon>Helotiales</taxon>
        <taxon>Sclerotiniaceae</taxon>
        <taxon>Botrytis</taxon>
    </lineage>
</organism>
<evidence type="ECO:0000313" key="1">
    <source>
        <dbReference type="EMBL" id="THV44311.1"/>
    </source>
</evidence>
<keyword evidence="2" id="KW-1185">Reference proteome</keyword>
<gene>
    <name evidence="1" type="ORF">BGAL_0675g00040</name>
</gene>
<dbReference type="OrthoDB" id="3543620at2759"/>